<name>A0AAD1Y741_EUPCR</name>
<evidence type="ECO:0000313" key="2">
    <source>
        <dbReference type="Proteomes" id="UP001295684"/>
    </source>
</evidence>
<reference evidence="1" key="1">
    <citation type="submission" date="2023-07" db="EMBL/GenBank/DDBJ databases">
        <authorList>
            <consortium name="AG Swart"/>
            <person name="Singh M."/>
            <person name="Singh A."/>
            <person name="Seah K."/>
            <person name="Emmerich C."/>
        </authorList>
    </citation>
    <scope>NUCLEOTIDE SEQUENCE</scope>
    <source>
        <strain evidence="1">DP1</strain>
    </source>
</reference>
<gene>
    <name evidence="1" type="ORF">ECRASSUSDP1_LOCUS27624</name>
</gene>
<keyword evidence="2" id="KW-1185">Reference proteome</keyword>
<comment type="caution">
    <text evidence="1">The sequence shown here is derived from an EMBL/GenBank/DDBJ whole genome shotgun (WGS) entry which is preliminary data.</text>
</comment>
<organism evidence="1 2">
    <name type="scientific">Euplotes crassus</name>
    <dbReference type="NCBI Taxonomy" id="5936"/>
    <lineage>
        <taxon>Eukaryota</taxon>
        <taxon>Sar</taxon>
        <taxon>Alveolata</taxon>
        <taxon>Ciliophora</taxon>
        <taxon>Intramacronucleata</taxon>
        <taxon>Spirotrichea</taxon>
        <taxon>Hypotrichia</taxon>
        <taxon>Euplotida</taxon>
        <taxon>Euplotidae</taxon>
        <taxon>Moneuplotes</taxon>
    </lineage>
</organism>
<dbReference type="EMBL" id="CAMPGE010028506">
    <property type="protein sequence ID" value="CAI2386025.1"/>
    <property type="molecule type" value="Genomic_DNA"/>
</dbReference>
<protein>
    <submittedName>
        <fullName evidence="1">Uncharacterized protein</fullName>
    </submittedName>
</protein>
<dbReference type="AlphaFoldDB" id="A0AAD1Y741"/>
<dbReference type="Proteomes" id="UP001295684">
    <property type="component" value="Unassembled WGS sequence"/>
</dbReference>
<sequence>MDFKLSSSEIDKTFKPGNLWREMFNYTNSHDKSSLISKYISEEMIKKEIRCLIQDMKVKKTIFKSFNLFKAYFFEKILAPLHSKSQDPRSFESRKLKLLMKILSTQEFYIQEKKTSPKQFREKEFKQRRPKYNMCSNRIRKHLPRQKRHEESIENFKQI</sequence>
<proteinExistence type="predicted"/>
<accession>A0AAD1Y741</accession>
<evidence type="ECO:0000313" key="1">
    <source>
        <dbReference type="EMBL" id="CAI2386025.1"/>
    </source>
</evidence>